<evidence type="ECO:0000313" key="3">
    <source>
        <dbReference type="EMBL" id="TQM65625.1"/>
    </source>
</evidence>
<evidence type="ECO:0000256" key="2">
    <source>
        <dbReference type="SAM" id="Phobius"/>
    </source>
</evidence>
<dbReference type="Gene3D" id="3.90.1720.10">
    <property type="entry name" value="endopeptidase domain like (from Nostoc punctiforme)"/>
    <property type="match status" value="1"/>
</dbReference>
<dbReference type="Proteomes" id="UP000318331">
    <property type="component" value="Unassembled WGS sequence"/>
</dbReference>
<proteinExistence type="predicted"/>
<keyword evidence="4" id="KW-1185">Reference proteome</keyword>
<keyword evidence="2" id="KW-1133">Transmembrane helix</keyword>
<name>A0A543I4V7_9MICO</name>
<sequence length="250" mass="25707">MALFSRRVTAENADSARDRTRKTLRFSFRGVFALVLSAGLFGTIVLPAYAGLPSNDEDIALASRTSVQSLMVDSTVIEATVDTDGFAATTGTEIAKIDEANKIEEQRLAAAEAAKQVATNAAAGNSTTGATGDRTNASCAALSLNDTSSFVGSAMAQLGCYQDCTALVENALRAIGYSIGNVGPMGFGGVGTVFSDPSQVQAGDIMMRSGHVSIYLGNGTAIHGGWTDGSTVIAGGAISNPANYSQFVRL</sequence>
<dbReference type="GO" id="GO:0016787">
    <property type="term" value="F:hydrolase activity"/>
    <property type="evidence" value="ECO:0007669"/>
    <property type="project" value="UniProtKB-KW"/>
</dbReference>
<accession>A0A543I4V7</accession>
<keyword evidence="2" id="KW-0812">Transmembrane</keyword>
<dbReference type="InterPro" id="IPR038765">
    <property type="entry name" value="Papain-like_cys_pep_sf"/>
</dbReference>
<keyword evidence="1" id="KW-0175">Coiled coil</keyword>
<dbReference type="EMBL" id="VFPN01000001">
    <property type="protein sequence ID" value="TQM65625.1"/>
    <property type="molecule type" value="Genomic_DNA"/>
</dbReference>
<gene>
    <name evidence="3" type="ORF">FB466_0432</name>
</gene>
<keyword evidence="3" id="KW-0378">Hydrolase</keyword>
<organism evidence="3 4">
    <name type="scientific">Klugiella xanthotipulae</name>
    <dbReference type="NCBI Taxonomy" id="244735"/>
    <lineage>
        <taxon>Bacteria</taxon>
        <taxon>Bacillati</taxon>
        <taxon>Actinomycetota</taxon>
        <taxon>Actinomycetes</taxon>
        <taxon>Micrococcales</taxon>
        <taxon>Microbacteriaceae</taxon>
        <taxon>Klugiella</taxon>
    </lineage>
</organism>
<protein>
    <submittedName>
        <fullName evidence="3">Cell wall-associated NlpC family hydrolase</fullName>
    </submittedName>
</protein>
<evidence type="ECO:0000313" key="4">
    <source>
        <dbReference type="Proteomes" id="UP000318331"/>
    </source>
</evidence>
<feature type="coiled-coil region" evidence="1">
    <location>
        <begin position="94"/>
        <end position="121"/>
    </location>
</feature>
<evidence type="ECO:0000256" key="1">
    <source>
        <dbReference type="SAM" id="Coils"/>
    </source>
</evidence>
<reference evidence="3 4" key="1">
    <citation type="submission" date="2019-06" db="EMBL/GenBank/DDBJ databases">
        <title>Sequencing the genomes of 1000 actinobacteria strains.</title>
        <authorList>
            <person name="Klenk H.-P."/>
        </authorList>
    </citation>
    <scope>NUCLEOTIDE SEQUENCE [LARGE SCALE GENOMIC DNA]</scope>
    <source>
        <strain evidence="3 4">DSM 18031</strain>
    </source>
</reference>
<dbReference type="OrthoDB" id="5177647at2"/>
<dbReference type="SUPFAM" id="SSF54001">
    <property type="entry name" value="Cysteine proteinases"/>
    <property type="match status" value="1"/>
</dbReference>
<comment type="caution">
    <text evidence="3">The sequence shown here is derived from an EMBL/GenBank/DDBJ whole genome shotgun (WGS) entry which is preliminary data.</text>
</comment>
<keyword evidence="2" id="KW-0472">Membrane</keyword>
<feature type="transmembrane region" description="Helical" evidence="2">
    <location>
        <begin position="26"/>
        <end position="50"/>
    </location>
</feature>
<dbReference type="AlphaFoldDB" id="A0A543I4V7"/>